<feature type="domain" description="Glycosyltransferase N-terminal" evidence="3">
    <location>
        <begin position="19"/>
        <end position="52"/>
    </location>
</feature>
<dbReference type="Proteomes" id="UP001154282">
    <property type="component" value="Unassembled WGS sequence"/>
</dbReference>
<dbReference type="GO" id="GO:0080044">
    <property type="term" value="F:quercetin 7-O-glucosyltransferase activity"/>
    <property type="evidence" value="ECO:0007669"/>
    <property type="project" value="TreeGrafter"/>
</dbReference>
<organism evidence="4 5">
    <name type="scientific">Linum tenue</name>
    <dbReference type="NCBI Taxonomy" id="586396"/>
    <lineage>
        <taxon>Eukaryota</taxon>
        <taxon>Viridiplantae</taxon>
        <taxon>Streptophyta</taxon>
        <taxon>Embryophyta</taxon>
        <taxon>Tracheophyta</taxon>
        <taxon>Spermatophyta</taxon>
        <taxon>Magnoliopsida</taxon>
        <taxon>eudicotyledons</taxon>
        <taxon>Gunneridae</taxon>
        <taxon>Pentapetalae</taxon>
        <taxon>rosids</taxon>
        <taxon>fabids</taxon>
        <taxon>Malpighiales</taxon>
        <taxon>Linaceae</taxon>
        <taxon>Linum</taxon>
    </lineage>
</organism>
<dbReference type="PANTHER" id="PTHR11926">
    <property type="entry name" value="GLUCOSYL/GLUCURONOSYL TRANSFERASES"/>
    <property type="match status" value="1"/>
</dbReference>
<dbReference type="Gene3D" id="3.40.50.2000">
    <property type="entry name" value="Glycogen Phosphorylase B"/>
    <property type="match status" value="1"/>
</dbReference>
<dbReference type="Pfam" id="PF26168">
    <property type="entry name" value="Glyco_transf_N"/>
    <property type="match status" value="1"/>
</dbReference>
<dbReference type="GO" id="GO:0080043">
    <property type="term" value="F:quercetin 3-O-glucosyltransferase activity"/>
    <property type="evidence" value="ECO:0007669"/>
    <property type="project" value="TreeGrafter"/>
</dbReference>
<name>A0AAV0NLP4_9ROSI</name>
<dbReference type="InterPro" id="IPR058980">
    <property type="entry name" value="Glyco_transf_N"/>
</dbReference>
<sequence length="191" mass="20835">MAANNEQASTPCSSQPHCIVIPFPAQGHINPMLQFSKRLIPRGVRVTLVNTRFISKTVANSSSSAASSCSTTIHLATISDGFDEGGRAAAESSDAYLSSFQTAGSQTLSQLITDLGETECPATCIIYDPFIPWCLGRRETVRADGGGYQGKTEVFHHCSCNSNLQRSTMERRRLQEGRRRSKATPFHHQQS</sequence>
<feature type="region of interest" description="Disordered" evidence="2">
    <location>
        <begin position="169"/>
        <end position="191"/>
    </location>
</feature>
<dbReference type="PANTHER" id="PTHR11926:SF1553">
    <property type="entry name" value="GLYCOSYLTRANSFERASE"/>
    <property type="match status" value="1"/>
</dbReference>
<evidence type="ECO:0000313" key="4">
    <source>
        <dbReference type="EMBL" id="CAI0459502.1"/>
    </source>
</evidence>
<comment type="caution">
    <text evidence="4">The sequence shown here is derived from an EMBL/GenBank/DDBJ whole genome shotgun (WGS) entry which is preliminary data.</text>
</comment>
<evidence type="ECO:0000256" key="2">
    <source>
        <dbReference type="SAM" id="MobiDB-lite"/>
    </source>
</evidence>
<dbReference type="AlphaFoldDB" id="A0AAV0NLP4"/>
<feature type="compositionally biased region" description="Basic and acidic residues" evidence="2">
    <location>
        <begin position="169"/>
        <end position="178"/>
    </location>
</feature>
<evidence type="ECO:0000313" key="5">
    <source>
        <dbReference type="Proteomes" id="UP001154282"/>
    </source>
</evidence>
<accession>A0AAV0NLP4</accession>
<comment type="similarity">
    <text evidence="1">Belongs to the UDP-glycosyltransferase family.</text>
</comment>
<evidence type="ECO:0000256" key="1">
    <source>
        <dbReference type="ARBA" id="ARBA00009995"/>
    </source>
</evidence>
<proteinExistence type="inferred from homology"/>
<reference evidence="4" key="1">
    <citation type="submission" date="2022-08" db="EMBL/GenBank/DDBJ databases">
        <authorList>
            <person name="Gutierrez-Valencia J."/>
        </authorList>
    </citation>
    <scope>NUCLEOTIDE SEQUENCE</scope>
</reference>
<dbReference type="EMBL" id="CAMGYJ010000008">
    <property type="protein sequence ID" value="CAI0459502.1"/>
    <property type="molecule type" value="Genomic_DNA"/>
</dbReference>
<gene>
    <name evidence="4" type="ORF">LITE_LOCUS34037</name>
</gene>
<protein>
    <recommendedName>
        <fullName evidence="3">Glycosyltransferase N-terminal domain-containing protein</fullName>
    </recommendedName>
</protein>
<keyword evidence="5" id="KW-1185">Reference proteome</keyword>
<dbReference type="SUPFAM" id="SSF53756">
    <property type="entry name" value="UDP-Glycosyltransferase/glycogen phosphorylase"/>
    <property type="match status" value="1"/>
</dbReference>
<evidence type="ECO:0000259" key="3">
    <source>
        <dbReference type="Pfam" id="PF26168"/>
    </source>
</evidence>